<dbReference type="GO" id="GO:0050660">
    <property type="term" value="F:flavin adenine dinucleotide binding"/>
    <property type="evidence" value="ECO:0007669"/>
    <property type="project" value="InterPro"/>
</dbReference>
<dbReference type="PROSITE" id="PS00072">
    <property type="entry name" value="ACYL_COA_DH_1"/>
    <property type="match status" value="1"/>
</dbReference>
<evidence type="ECO:0000256" key="2">
    <source>
        <dbReference type="ARBA" id="ARBA00022630"/>
    </source>
</evidence>
<organism evidence="7 8">
    <name type="scientific">Meganyctiphanes norvegica</name>
    <name type="common">Northern krill</name>
    <name type="synonym">Thysanopoda norvegica</name>
    <dbReference type="NCBI Taxonomy" id="48144"/>
    <lineage>
        <taxon>Eukaryota</taxon>
        <taxon>Metazoa</taxon>
        <taxon>Ecdysozoa</taxon>
        <taxon>Arthropoda</taxon>
        <taxon>Crustacea</taxon>
        <taxon>Multicrustacea</taxon>
        <taxon>Malacostraca</taxon>
        <taxon>Eumalacostraca</taxon>
        <taxon>Eucarida</taxon>
        <taxon>Euphausiacea</taxon>
        <taxon>Euphausiidae</taxon>
        <taxon>Meganyctiphanes</taxon>
    </lineage>
</organism>
<keyword evidence="3" id="KW-0274">FAD</keyword>
<comment type="caution">
    <text evidence="7">The sequence shown here is derived from an EMBL/GenBank/DDBJ whole genome shotgun (WGS) entry which is preliminary data.</text>
</comment>
<comment type="cofactor">
    <cofactor evidence="1">
        <name>FAD</name>
        <dbReference type="ChEBI" id="CHEBI:57692"/>
    </cofactor>
</comment>
<evidence type="ECO:0000256" key="3">
    <source>
        <dbReference type="ARBA" id="ARBA00022827"/>
    </source>
</evidence>
<dbReference type="Proteomes" id="UP001497623">
    <property type="component" value="Unassembled WGS sequence"/>
</dbReference>
<evidence type="ECO:0000256" key="1">
    <source>
        <dbReference type="ARBA" id="ARBA00001974"/>
    </source>
</evidence>
<dbReference type="Gene3D" id="2.40.110.10">
    <property type="entry name" value="Butyryl-CoA Dehydrogenase, subunit A, domain 2"/>
    <property type="match status" value="1"/>
</dbReference>
<proteinExistence type="predicted"/>
<evidence type="ECO:0000256" key="4">
    <source>
        <dbReference type="ARBA" id="ARBA00023002"/>
    </source>
</evidence>
<dbReference type="PANTHER" id="PTHR48083:SF6">
    <property type="entry name" value="ACYL-COA DEHYDROGENASE 6"/>
    <property type="match status" value="1"/>
</dbReference>
<dbReference type="Pfam" id="PF02771">
    <property type="entry name" value="Acyl-CoA_dh_N"/>
    <property type="match status" value="1"/>
</dbReference>
<keyword evidence="8" id="KW-1185">Reference proteome</keyword>
<feature type="domain" description="Acyl-CoA dehydrogenase/oxidase N-terminal" evidence="6">
    <location>
        <begin position="63"/>
        <end position="164"/>
    </location>
</feature>
<dbReference type="SUPFAM" id="SSF56645">
    <property type="entry name" value="Acyl-CoA dehydrogenase NM domain-like"/>
    <property type="match status" value="1"/>
</dbReference>
<keyword evidence="4" id="KW-0560">Oxidoreductase</keyword>
<evidence type="ECO:0008006" key="9">
    <source>
        <dbReference type="Google" id="ProtNLM"/>
    </source>
</evidence>
<keyword evidence="2" id="KW-0285">Flavoprotein</keyword>
<dbReference type="InterPro" id="IPR006089">
    <property type="entry name" value="Acyl-CoA_DH_CS"/>
</dbReference>
<dbReference type="InterPro" id="IPR013786">
    <property type="entry name" value="AcylCoA_DH/ox_N"/>
</dbReference>
<dbReference type="Gene3D" id="1.10.540.10">
    <property type="entry name" value="Acyl-CoA dehydrogenase/oxidase, N-terminal domain"/>
    <property type="match status" value="1"/>
</dbReference>
<dbReference type="InterPro" id="IPR006091">
    <property type="entry name" value="Acyl-CoA_Oxase/DH_mid-dom"/>
</dbReference>
<sequence>MSNRGLFHRIFTSSTTSSLCYAINVLRYRIDVPFITHFQHARISTVKLSRGQEHSIANIILPLIDQEINPYVDEWEAAGQFPAHKLFKKLGNSGFLGVNKPVEYGGLGLDYKYQLSITETMGTIHCGGIAMGIGVHMEGTTSNLSRYGSHYLKSTFLAPSIAGDVVSCIGVTEPQAGSDVSGLKTTAQRIGDDLIINGQKMWTTNAWQADWMALLANTSQGNPHRNKSLICLPMNTPGI</sequence>
<dbReference type="Pfam" id="PF02770">
    <property type="entry name" value="Acyl-CoA_dh_M"/>
    <property type="match status" value="1"/>
</dbReference>
<feature type="non-terminal residue" evidence="7">
    <location>
        <position position="239"/>
    </location>
</feature>
<dbReference type="InterPro" id="IPR037069">
    <property type="entry name" value="AcylCoA_DH/ox_N_sf"/>
</dbReference>
<name>A0AAV2S6F0_MEGNR</name>
<accession>A0AAV2S6F0</accession>
<dbReference type="GO" id="GO:0005737">
    <property type="term" value="C:cytoplasm"/>
    <property type="evidence" value="ECO:0007669"/>
    <property type="project" value="TreeGrafter"/>
</dbReference>
<dbReference type="AlphaFoldDB" id="A0AAV2S6F0"/>
<dbReference type="InterPro" id="IPR050741">
    <property type="entry name" value="Acyl-CoA_dehydrogenase"/>
</dbReference>
<dbReference type="GO" id="GO:0003995">
    <property type="term" value="F:acyl-CoA dehydrogenase activity"/>
    <property type="evidence" value="ECO:0007669"/>
    <property type="project" value="InterPro"/>
</dbReference>
<protein>
    <recommendedName>
        <fullName evidence="9">Acyl-CoA dehydrogenase</fullName>
    </recommendedName>
</protein>
<dbReference type="InterPro" id="IPR009100">
    <property type="entry name" value="AcylCoA_DH/oxidase_NM_dom_sf"/>
</dbReference>
<dbReference type="EMBL" id="CAXKWB010049427">
    <property type="protein sequence ID" value="CAL4168559.1"/>
    <property type="molecule type" value="Genomic_DNA"/>
</dbReference>
<evidence type="ECO:0000313" key="8">
    <source>
        <dbReference type="Proteomes" id="UP001497623"/>
    </source>
</evidence>
<dbReference type="GO" id="GO:0033539">
    <property type="term" value="P:fatty acid beta-oxidation using acyl-CoA dehydrogenase"/>
    <property type="evidence" value="ECO:0007669"/>
    <property type="project" value="TreeGrafter"/>
</dbReference>
<evidence type="ECO:0000259" key="5">
    <source>
        <dbReference type="Pfam" id="PF02770"/>
    </source>
</evidence>
<dbReference type="InterPro" id="IPR046373">
    <property type="entry name" value="Acyl-CoA_Oxase/DH_mid-dom_sf"/>
</dbReference>
<evidence type="ECO:0000313" key="7">
    <source>
        <dbReference type="EMBL" id="CAL4168559.1"/>
    </source>
</evidence>
<dbReference type="PANTHER" id="PTHR48083">
    <property type="entry name" value="MEDIUM-CHAIN SPECIFIC ACYL-COA DEHYDROGENASE, MITOCHONDRIAL-RELATED"/>
    <property type="match status" value="1"/>
</dbReference>
<evidence type="ECO:0000259" key="6">
    <source>
        <dbReference type="Pfam" id="PF02771"/>
    </source>
</evidence>
<reference evidence="7 8" key="1">
    <citation type="submission" date="2024-05" db="EMBL/GenBank/DDBJ databases">
        <authorList>
            <person name="Wallberg A."/>
        </authorList>
    </citation>
    <scope>NUCLEOTIDE SEQUENCE [LARGE SCALE GENOMIC DNA]</scope>
</reference>
<gene>
    <name evidence="7" type="ORF">MNOR_LOCUS33714</name>
</gene>
<feature type="domain" description="Acyl-CoA oxidase/dehydrogenase middle" evidence="5">
    <location>
        <begin position="168"/>
        <end position="239"/>
    </location>
</feature>